<accession>A0A366EF12</accession>
<evidence type="ECO:0000256" key="1">
    <source>
        <dbReference type="SAM" id="MobiDB-lite"/>
    </source>
</evidence>
<dbReference type="InterPro" id="IPR024042">
    <property type="entry name" value="TM1646-like_dom_sf"/>
</dbReference>
<dbReference type="Pfam" id="PF03885">
    <property type="entry name" value="DUF327"/>
    <property type="match status" value="1"/>
</dbReference>
<feature type="region of interest" description="Disordered" evidence="1">
    <location>
        <begin position="1"/>
        <end position="24"/>
    </location>
</feature>
<evidence type="ECO:0000313" key="2">
    <source>
        <dbReference type="EMBL" id="RBP00982.1"/>
    </source>
</evidence>
<dbReference type="AlphaFoldDB" id="A0A366EF12"/>
<dbReference type="Proteomes" id="UP000252118">
    <property type="component" value="Unassembled WGS sequence"/>
</dbReference>
<dbReference type="InterPro" id="IPR005585">
    <property type="entry name" value="DUF327"/>
</dbReference>
<comment type="caution">
    <text evidence="2">The sequence shown here is derived from an EMBL/GenBank/DDBJ whole genome shotgun (WGS) entry which is preliminary data.</text>
</comment>
<evidence type="ECO:0000313" key="3">
    <source>
        <dbReference type="Proteomes" id="UP000252118"/>
    </source>
</evidence>
<name>A0A366EF12_9BACI</name>
<sequence>MKINQDHRVSLDKVTKDQKSNGTGQVKFGQLVHKHDQKMQMEQLSKLLVTIEDAGSRLAKSRSFKDLAKYKTLVKKFVREAVDFGMDLKQSHTWNQYGEGRKLNIVETIDQQLVDLTEDVLDKEKNSIDILGKIGEIKGLLINLYM</sequence>
<proteinExistence type="predicted"/>
<dbReference type="OrthoDB" id="1680946at2"/>
<organism evidence="2 3">
    <name type="scientific">Rossellomorea aquimaris</name>
    <dbReference type="NCBI Taxonomy" id="189382"/>
    <lineage>
        <taxon>Bacteria</taxon>
        <taxon>Bacillati</taxon>
        <taxon>Bacillota</taxon>
        <taxon>Bacilli</taxon>
        <taxon>Bacillales</taxon>
        <taxon>Bacillaceae</taxon>
        <taxon>Rossellomorea</taxon>
    </lineage>
</organism>
<evidence type="ECO:0008006" key="4">
    <source>
        <dbReference type="Google" id="ProtNLM"/>
    </source>
</evidence>
<dbReference type="EMBL" id="QNRJ01000022">
    <property type="protein sequence ID" value="RBP00982.1"/>
    <property type="molecule type" value="Genomic_DNA"/>
</dbReference>
<dbReference type="RefSeq" id="WP_113971024.1">
    <property type="nucleotide sequence ID" value="NZ_QNRJ01000022.1"/>
</dbReference>
<feature type="compositionally biased region" description="Basic and acidic residues" evidence="1">
    <location>
        <begin position="1"/>
        <end position="19"/>
    </location>
</feature>
<protein>
    <recommendedName>
        <fullName evidence="4">DUF327 domain-containing protein</fullName>
    </recommendedName>
</protein>
<dbReference type="SUPFAM" id="SSF158397">
    <property type="entry name" value="TM1646-like"/>
    <property type="match status" value="1"/>
</dbReference>
<dbReference type="Gene3D" id="1.20.120.490">
    <property type="entry name" value="Hypothetical protein TM1646-like domain"/>
    <property type="match status" value="1"/>
</dbReference>
<gene>
    <name evidence="2" type="ORF">DET59_1226</name>
</gene>
<reference evidence="2 3" key="1">
    <citation type="submission" date="2018-06" db="EMBL/GenBank/DDBJ databases">
        <title>Freshwater and sediment microbial communities from various areas in North America, analyzing microbe dynamics in response to fracking.</title>
        <authorList>
            <person name="Lamendella R."/>
        </authorList>
    </citation>
    <scope>NUCLEOTIDE SEQUENCE [LARGE SCALE GENOMIC DNA]</scope>
    <source>
        <strain evidence="2 3">97B</strain>
    </source>
</reference>